<dbReference type="PROSITE" id="PS51682">
    <property type="entry name" value="SAM_OMT_I"/>
    <property type="match status" value="1"/>
</dbReference>
<dbReference type="Gene3D" id="3.40.50.150">
    <property type="entry name" value="Vaccinia Virus protein VP39"/>
    <property type="match status" value="1"/>
</dbReference>
<evidence type="ECO:0000313" key="5">
    <source>
        <dbReference type="Proteomes" id="UP000242310"/>
    </source>
</evidence>
<keyword evidence="2 4" id="KW-0808">Transferase</keyword>
<proteinExistence type="predicted"/>
<sequence>MIDHNKVDYLQSLQPEDEHEALFAHIRSYAVEHNVPIMEEDGLQLVLDLMDAAKAEDVLEIGSAIGYSALRFALSGRMKRRVQTIERDEVRAQKARTNISAADAEEWVKIYEGDALQADHFAISPSSFDVLFIDAAKGAYQAFFDHYAPCVKPGGLIITDNVLFRGYAEAPEKAPKRWRSMAKKVHAYNRELAANTAYTTTFHAVGDGVAVSQKD</sequence>
<protein>
    <submittedName>
        <fullName evidence="4">Putative O-methyltransferase YrrM</fullName>
    </submittedName>
</protein>
<dbReference type="InterPro" id="IPR002935">
    <property type="entry name" value="SAM_O-MeTrfase"/>
</dbReference>
<dbReference type="GO" id="GO:0032259">
    <property type="term" value="P:methylation"/>
    <property type="evidence" value="ECO:0007669"/>
    <property type="project" value="UniProtKB-KW"/>
</dbReference>
<dbReference type="PANTHER" id="PTHR10509">
    <property type="entry name" value="O-METHYLTRANSFERASE-RELATED"/>
    <property type="match status" value="1"/>
</dbReference>
<comment type="caution">
    <text evidence="4">The sequence shown here is derived from an EMBL/GenBank/DDBJ whole genome shotgun (WGS) entry which is preliminary data.</text>
</comment>
<dbReference type="Pfam" id="PF01596">
    <property type="entry name" value="Methyltransf_3"/>
    <property type="match status" value="1"/>
</dbReference>
<dbReference type="EMBL" id="PYAV01000007">
    <property type="protein sequence ID" value="PSL45080.1"/>
    <property type="molecule type" value="Genomic_DNA"/>
</dbReference>
<name>A0A2P8HFV1_9BACI</name>
<dbReference type="GO" id="GO:0008757">
    <property type="term" value="F:S-adenosylmethionine-dependent methyltransferase activity"/>
    <property type="evidence" value="ECO:0007669"/>
    <property type="project" value="TreeGrafter"/>
</dbReference>
<organism evidence="4 5">
    <name type="scientific">Salsuginibacillus halophilus</name>
    <dbReference type="NCBI Taxonomy" id="517424"/>
    <lineage>
        <taxon>Bacteria</taxon>
        <taxon>Bacillati</taxon>
        <taxon>Bacillota</taxon>
        <taxon>Bacilli</taxon>
        <taxon>Bacillales</taxon>
        <taxon>Bacillaceae</taxon>
        <taxon>Salsuginibacillus</taxon>
    </lineage>
</organism>
<dbReference type="InterPro" id="IPR029063">
    <property type="entry name" value="SAM-dependent_MTases_sf"/>
</dbReference>
<dbReference type="InterPro" id="IPR050362">
    <property type="entry name" value="Cation-dep_OMT"/>
</dbReference>
<dbReference type="CDD" id="cd02440">
    <property type="entry name" value="AdoMet_MTases"/>
    <property type="match status" value="1"/>
</dbReference>
<dbReference type="RefSeq" id="WP_106588732.1">
    <property type="nucleotide sequence ID" value="NZ_PYAV01000007.1"/>
</dbReference>
<evidence type="ECO:0000256" key="3">
    <source>
        <dbReference type="ARBA" id="ARBA00022691"/>
    </source>
</evidence>
<dbReference type="AlphaFoldDB" id="A0A2P8HFV1"/>
<dbReference type="Proteomes" id="UP000242310">
    <property type="component" value="Unassembled WGS sequence"/>
</dbReference>
<accession>A0A2P8HFV1</accession>
<keyword evidence="5" id="KW-1185">Reference proteome</keyword>
<evidence type="ECO:0000313" key="4">
    <source>
        <dbReference type="EMBL" id="PSL45080.1"/>
    </source>
</evidence>
<reference evidence="4 5" key="1">
    <citation type="submission" date="2018-03" db="EMBL/GenBank/DDBJ databases">
        <title>Genomic Encyclopedia of Type Strains, Phase III (KMG-III): the genomes of soil and plant-associated and newly described type strains.</title>
        <authorList>
            <person name="Whitman W."/>
        </authorList>
    </citation>
    <scope>NUCLEOTIDE SEQUENCE [LARGE SCALE GENOMIC DNA]</scope>
    <source>
        <strain evidence="4 5">CGMCC 1.07653</strain>
    </source>
</reference>
<dbReference type="PANTHER" id="PTHR10509:SF14">
    <property type="entry name" value="CAFFEOYL-COA O-METHYLTRANSFERASE 3-RELATED"/>
    <property type="match status" value="1"/>
</dbReference>
<dbReference type="OrthoDB" id="9799672at2"/>
<evidence type="ECO:0000256" key="2">
    <source>
        <dbReference type="ARBA" id="ARBA00022679"/>
    </source>
</evidence>
<evidence type="ECO:0000256" key="1">
    <source>
        <dbReference type="ARBA" id="ARBA00022603"/>
    </source>
</evidence>
<keyword evidence="1 4" id="KW-0489">Methyltransferase</keyword>
<gene>
    <name evidence="4" type="ORF">B0H94_10785</name>
</gene>
<dbReference type="SUPFAM" id="SSF53335">
    <property type="entry name" value="S-adenosyl-L-methionine-dependent methyltransferases"/>
    <property type="match status" value="1"/>
</dbReference>
<dbReference type="GO" id="GO:0008171">
    <property type="term" value="F:O-methyltransferase activity"/>
    <property type="evidence" value="ECO:0007669"/>
    <property type="project" value="InterPro"/>
</dbReference>
<keyword evidence="3" id="KW-0949">S-adenosyl-L-methionine</keyword>